<name>A0A6G2DXV7_STREE</name>
<sequence>MDTTSAFDATTGKGLAGFIGASPSGVLGAPNIVWTNSANEAGTVPTTIVTRRYQIQFALGIMTQEYFVVISNKLES</sequence>
<protein>
    <submittedName>
        <fullName evidence="1">Uncharacterized protein</fullName>
    </submittedName>
</protein>
<proteinExistence type="predicted"/>
<evidence type="ECO:0000313" key="2">
    <source>
        <dbReference type="Proteomes" id="UP000490982"/>
    </source>
</evidence>
<organism evidence="1 2">
    <name type="scientific">Streptococcus pneumoniae</name>
    <dbReference type="NCBI Taxonomy" id="1313"/>
    <lineage>
        <taxon>Bacteria</taxon>
        <taxon>Bacillati</taxon>
        <taxon>Bacillota</taxon>
        <taxon>Bacilli</taxon>
        <taxon>Lactobacillales</taxon>
        <taxon>Streptococcaceae</taxon>
        <taxon>Streptococcus</taxon>
    </lineage>
</organism>
<gene>
    <name evidence="1" type="ORF">GM537_13460</name>
</gene>
<dbReference type="Proteomes" id="UP000490982">
    <property type="component" value="Unassembled WGS sequence"/>
</dbReference>
<accession>A0A6G2DXV7</accession>
<comment type="caution">
    <text evidence="1">The sequence shown here is derived from an EMBL/GenBank/DDBJ whole genome shotgun (WGS) entry which is preliminary data.</text>
</comment>
<dbReference type="AlphaFoldDB" id="A0A6G2DXV7"/>
<evidence type="ECO:0000313" key="1">
    <source>
        <dbReference type="EMBL" id="MTW25781.1"/>
    </source>
</evidence>
<reference evidence="1 2" key="1">
    <citation type="submission" date="2019-11" db="EMBL/GenBank/DDBJ databases">
        <title>Growth characteristics of pneumococcus vary with the chemical composition of the capsule and with environmental conditions.</title>
        <authorList>
            <person name="Tothpal A."/>
            <person name="Desobry K."/>
            <person name="Joshi S."/>
            <person name="Wyllie A.L."/>
            <person name="Weinberger D.M."/>
        </authorList>
    </citation>
    <scope>NUCLEOTIDE SEQUENCE [LARGE SCALE GENOMIC DNA]</scope>
    <source>
        <strain evidence="2">pnumococcus23A</strain>
    </source>
</reference>
<dbReference type="EMBL" id="WNHS01000633">
    <property type="protein sequence ID" value="MTW25781.1"/>
    <property type="molecule type" value="Genomic_DNA"/>
</dbReference>